<name>A0A6N6RH94_9FLAO</name>
<dbReference type="NCBIfam" id="NF041131">
    <property type="entry name" value="RicT_YaaT_fam"/>
    <property type="match status" value="1"/>
</dbReference>
<feature type="domain" description="PSP1 C-terminal" evidence="2">
    <location>
        <begin position="114"/>
        <end position="199"/>
    </location>
</feature>
<protein>
    <recommendedName>
        <fullName evidence="2">PSP1 C-terminal domain-containing protein</fullName>
    </recommendedName>
</protein>
<keyword evidence="4" id="KW-1185">Reference proteome</keyword>
<gene>
    <name evidence="3" type="ORF">F8C67_10555</name>
</gene>
<evidence type="ECO:0000259" key="2">
    <source>
        <dbReference type="PROSITE" id="PS51411"/>
    </source>
</evidence>
<dbReference type="PROSITE" id="PS51411">
    <property type="entry name" value="PSP1_C"/>
    <property type="match status" value="1"/>
</dbReference>
<feature type="compositionally biased region" description="Basic residues" evidence="1">
    <location>
        <begin position="401"/>
        <end position="414"/>
    </location>
</feature>
<evidence type="ECO:0000313" key="3">
    <source>
        <dbReference type="EMBL" id="KAB2808719.1"/>
    </source>
</evidence>
<dbReference type="AlphaFoldDB" id="A0A6N6RH94"/>
<comment type="caution">
    <text evidence="3">The sequence shown here is derived from an EMBL/GenBank/DDBJ whole genome shotgun (WGS) entry which is preliminary data.</text>
</comment>
<feature type="region of interest" description="Disordered" evidence="1">
    <location>
        <begin position="347"/>
        <end position="461"/>
    </location>
</feature>
<dbReference type="InterPro" id="IPR047767">
    <property type="entry name" value="PSP1-like"/>
</dbReference>
<proteinExistence type="predicted"/>
<evidence type="ECO:0000256" key="1">
    <source>
        <dbReference type="SAM" id="MobiDB-lite"/>
    </source>
</evidence>
<evidence type="ECO:0000313" key="4">
    <source>
        <dbReference type="Proteomes" id="UP000468650"/>
    </source>
</evidence>
<feature type="compositionally biased region" description="Basic residues" evidence="1">
    <location>
        <begin position="440"/>
        <end position="449"/>
    </location>
</feature>
<dbReference type="Pfam" id="PF04468">
    <property type="entry name" value="PSP1"/>
    <property type="match status" value="1"/>
</dbReference>
<dbReference type="Proteomes" id="UP000468650">
    <property type="component" value="Unassembled WGS sequence"/>
</dbReference>
<accession>A0A6N6RH94</accession>
<dbReference type="OrthoDB" id="9779344at2"/>
<dbReference type="PANTHER" id="PTHR43830:SF3">
    <property type="entry name" value="PROTEIN PSP1"/>
    <property type="match status" value="1"/>
</dbReference>
<reference evidence="3 4" key="1">
    <citation type="submission" date="2019-09" db="EMBL/GenBank/DDBJ databases">
        <title>Genomes of family Cryomorphaceae.</title>
        <authorList>
            <person name="Bowman J.P."/>
        </authorList>
    </citation>
    <scope>NUCLEOTIDE SEQUENCE [LARGE SCALE GENOMIC DNA]</scope>
    <source>
        <strain evidence="3 4">LMG 25704</strain>
    </source>
</reference>
<dbReference type="EMBL" id="WBVO01000008">
    <property type="protein sequence ID" value="KAB2808719.1"/>
    <property type="molecule type" value="Genomic_DNA"/>
</dbReference>
<dbReference type="GO" id="GO:0005737">
    <property type="term" value="C:cytoplasm"/>
    <property type="evidence" value="ECO:0007669"/>
    <property type="project" value="TreeGrafter"/>
</dbReference>
<dbReference type="InterPro" id="IPR007557">
    <property type="entry name" value="PSP1_C"/>
</dbReference>
<dbReference type="PANTHER" id="PTHR43830">
    <property type="entry name" value="PROTEIN PSP1"/>
    <property type="match status" value="1"/>
</dbReference>
<organism evidence="3 4">
    <name type="scientific">Phaeocystidibacter luteus</name>
    <dbReference type="NCBI Taxonomy" id="911197"/>
    <lineage>
        <taxon>Bacteria</taxon>
        <taxon>Pseudomonadati</taxon>
        <taxon>Bacteroidota</taxon>
        <taxon>Flavobacteriia</taxon>
        <taxon>Flavobacteriales</taxon>
        <taxon>Phaeocystidibacteraceae</taxon>
        <taxon>Phaeocystidibacter</taxon>
    </lineage>
</organism>
<sequence length="461" mass="52244">MGCSTCSSGGGLPKGCRGNGSCGTSGCDTLTVFDWLSDMEQPAGQKPFEWVEVRFKNGRKEFYKNVDELSLHMGDMIAVEAQPGHDVGQVSLTGELVRLQMRKKRFRQHPDQFLKVYRKANQKDLDLWTKGRERENETMLKAREIAQRLELVMKISDVEFQGDNSKATFYYTADDRVDFRQLIRELASMFRVRIEMRQIGARQEASRLGGIGSCGRELCCSTWLTDFRSVNTSAARYQQLSLNPTKLAGQCGKLKCCLNYELDSYVEALKEFPETNKRLKTQRGDAAYMKMDIFQGKMWYAYVDEAMTWVALDTSAVKEILEMNAKGEKPASLEELMAEVEVAEPDFDNVVGQDDINRFDRPQRSRNKRRKPRGNSQQGGTGQPAQNKQNAAPEAKENQKPKRSNNRNKPKGPRQKQGGQQASAENKGNAPKAQGNSNNRNKKRRRPNRNRSGNQKPNDQA</sequence>
<feature type="compositionally biased region" description="Basic residues" evidence="1">
    <location>
        <begin position="364"/>
        <end position="373"/>
    </location>
</feature>